<evidence type="ECO:0000256" key="4">
    <source>
        <dbReference type="ARBA" id="ARBA00022692"/>
    </source>
</evidence>
<comment type="similarity">
    <text evidence="7">Belongs to the TonB-dependent receptor family.</text>
</comment>
<dbReference type="RefSeq" id="WP_042124749.1">
    <property type="nucleotide sequence ID" value="NZ_FZOL01000023.1"/>
</dbReference>
<evidence type="ECO:0000256" key="3">
    <source>
        <dbReference type="ARBA" id="ARBA00022452"/>
    </source>
</evidence>
<dbReference type="PANTHER" id="PTHR32552">
    <property type="entry name" value="FERRICHROME IRON RECEPTOR-RELATED"/>
    <property type="match status" value="1"/>
</dbReference>
<keyword evidence="2 7" id="KW-0813">Transport</keyword>
<dbReference type="PANTHER" id="PTHR32552:SF74">
    <property type="entry name" value="HYDROXAMATE SIDEROPHORE RECEPTOR FHUE"/>
    <property type="match status" value="1"/>
</dbReference>
<dbReference type="GO" id="GO:0015344">
    <property type="term" value="F:siderophore uptake transmembrane transporter activity"/>
    <property type="evidence" value="ECO:0007669"/>
    <property type="project" value="TreeGrafter"/>
</dbReference>
<dbReference type="OrthoDB" id="9764669at2"/>
<dbReference type="InterPro" id="IPR039426">
    <property type="entry name" value="TonB-dep_rcpt-like"/>
</dbReference>
<evidence type="ECO:0000256" key="5">
    <source>
        <dbReference type="ARBA" id="ARBA00023136"/>
    </source>
</evidence>
<protein>
    <submittedName>
        <fullName evidence="8">TonB dependent receptor</fullName>
    </submittedName>
</protein>
<keyword evidence="3 7" id="KW-1134">Transmembrane beta strand</keyword>
<dbReference type="SUPFAM" id="SSF56935">
    <property type="entry name" value="Porins"/>
    <property type="match status" value="1"/>
</dbReference>
<dbReference type="EMBL" id="FZOL01000023">
    <property type="protein sequence ID" value="SNT07482.1"/>
    <property type="molecule type" value="Genomic_DNA"/>
</dbReference>
<accession>A0A239JPK7</accession>
<evidence type="ECO:0000256" key="2">
    <source>
        <dbReference type="ARBA" id="ARBA00022448"/>
    </source>
</evidence>
<dbReference type="GO" id="GO:0009279">
    <property type="term" value="C:cell outer membrane"/>
    <property type="evidence" value="ECO:0007669"/>
    <property type="project" value="UniProtKB-SubCell"/>
</dbReference>
<dbReference type="Proteomes" id="UP000198407">
    <property type="component" value="Unassembled WGS sequence"/>
</dbReference>
<dbReference type="InterPro" id="IPR036942">
    <property type="entry name" value="Beta-barrel_TonB_sf"/>
</dbReference>
<evidence type="ECO:0000313" key="8">
    <source>
        <dbReference type="EMBL" id="SNT07482.1"/>
    </source>
</evidence>
<evidence type="ECO:0000256" key="6">
    <source>
        <dbReference type="ARBA" id="ARBA00023237"/>
    </source>
</evidence>
<sequence length="69" mass="7906">MLPRASTCKQDDNAVVGLMARYQLTPQWSATATLNNLFDEKYVSSLDENFYSGSYGELRNFVVTSKWEF</sequence>
<proteinExistence type="inferred from homology"/>
<keyword evidence="5 7" id="KW-0472">Membrane</keyword>
<dbReference type="AlphaFoldDB" id="A0A239JPK7"/>
<evidence type="ECO:0000313" key="9">
    <source>
        <dbReference type="Proteomes" id="UP000198407"/>
    </source>
</evidence>
<gene>
    <name evidence="8" type="ORF">SAMN05444352_12323</name>
</gene>
<organism evidence="8 9">
    <name type="scientific">Pseudomonas japonica</name>
    <dbReference type="NCBI Taxonomy" id="256466"/>
    <lineage>
        <taxon>Bacteria</taxon>
        <taxon>Pseudomonadati</taxon>
        <taxon>Pseudomonadota</taxon>
        <taxon>Gammaproteobacteria</taxon>
        <taxon>Pseudomonadales</taxon>
        <taxon>Pseudomonadaceae</taxon>
        <taxon>Pseudomonas</taxon>
    </lineage>
</organism>
<reference evidence="9" key="1">
    <citation type="submission" date="2017-06" db="EMBL/GenBank/DDBJ databases">
        <authorList>
            <person name="Varghese N."/>
            <person name="Submissions S."/>
        </authorList>
    </citation>
    <scope>NUCLEOTIDE SEQUENCE [LARGE SCALE GENOMIC DNA]</scope>
    <source>
        <strain evidence="9">DSM 22348</strain>
    </source>
</reference>
<evidence type="ECO:0000256" key="7">
    <source>
        <dbReference type="PROSITE-ProRule" id="PRU01360"/>
    </source>
</evidence>
<name>A0A239JPK7_9PSED</name>
<dbReference type="Gene3D" id="2.40.170.20">
    <property type="entry name" value="TonB-dependent receptor, beta-barrel domain"/>
    <property type="match status" value="1"/>
</dbReference>
<dbReference type="PROSITE" id="PS52016">
    <property type="entry name" value="TONB_DEPENDENT_REC_3"/>
    <property type="match status" value="1"/>
</dbReference>
<dbReference type="STRING" id="1215104.GCA_000730585_02962"/>
<keyword evidence="6 7" id="KW-0998">Cell outer membrane</keyword>
<evidence type="ECO:0000256" key="1">
    <source>
        <dbReference type="ARBA" id="ARBA00004571"/>
    </source>
</evidence>
<keyword evidence="8" id="KW-0675">Receptor</keyword>
<keyword evidence="9" id="KW-1185">Reference proteome</keyword>
<keyword evidence="4 7" id="KW-0812">Transmembrane</keyword>
<comment type="subcellular location">
    <subcellularLocation>
        <location evidence="1 7">Cell outer membrane</location>
        <topology evidence="1 7">Multi-pass membrane protein</topology>
    </subcellularLocation>
</comment>